<dbReference type="InterPro" id="IPR011990">
    <property type="entry name" value="TPR-like_helical_dom_sf"/>
</dbReference>
<gene>
    <name evidence="1" type="ORF">CCMP2556_LOCUS11001</name>
</gene>
<organism evidence="1 2">
    <name type="scientific">Durusdinium trenchii</name>
    <dbReference type="NCBI Taxonomy" id="1381693"/>
    <lineage>
        <taxon>Eukaryota</taxon>
        <taxon>Sar</taxon>
        <taxon>Alveolata</taxon>
        <taxon>Dinophyceae</taxon>
        <taxon>Suessiales</taxon>
        <taxon>Symbiodiniaceae</taxon>
        <taxon>Durusdinium</taxon>
    </lineage>
</organism>
<name>A0ABP0JEM2_9DINO</name>
<proteinExistence type="predicted"/>
<dbReference type="Proteomes" id="UP001642484">
    <property type="component" value="Unassembled WGS sequence"/>
</dbReference>
<comment type="caution">
    <text evidence="1">The sequence shown here is derived from an EMBL/GenBank/DDBJ whole genome shotgun (WGS) entry which is preliminary data.</text>
</comment>
<dbReference type="EMBL" id="CAXAMN010005213">
    <property type="protein sequence ID" value="CAK9012814.1"/>
    <property type="molecule type" value="Genomic_DNA"/>
</dbReference>
<dbReference type="SUPFAM" id="SSF48452">
    <property type="entry name" value="TPR-like"/>
    <property type="match status" value="1"/>
</dbReference>
<protein>
    <recommendedName>
        <fullName evidence="3">Tetratricopeptide repeat protein 38</fullName>
    </recommendedName>
</protein>
<evidence type="ECO:0000313" key="2">
    <source>
        <dbReference type="Proteomes" id="UP001642484"/>
    </source>
</evidence>
<sequence length="491" mass="54116">MGKKAPRPAAGDAVGDELLEQGDALLTEKRFREAYQCFLEASTRLPTKQVAWFNLGLAASELWQVEGGDFFWWQNKCRSTRAKGGGEELLAASIDAFRAVLRLDTSKRAELRYLSALAAGRLLVQAAELEEDSTNTLILSEALQHFAEAQRCVEQWGHPDLGSAWGDWGKAQALQMKRVMANCKLDGAVQWKEMLETSSKLCEEAADKFEKARAAVDDEGFEEDDGNEEGDDLDWMVLHIEHLLQFVDFAITALDKSKAMEISIEWLRRAIIAWRSCFSLTLAVRYLSQSNRFNALQGDAYAAGCRLLGSPFELLTALSHSTSEGSTTQLLGSKGLLLPPPPGSGSGEIVEHLPSEATEEELATLAEAAYIAAGAEGLLPMGELQMHLARRMQSTSRDPMAHLKKATEVFQALSNNGPDDKAIAWYNMACVAAMANRPDYAAKALRTCLHAVEPSQRRKWIEEVREDGDLQPLLNLPEIQAALELETGGYR</sequence>
<keyword evidence="2" id="KW-1185">Reference proteome</keyword>
<reference evidence="1 2" key="1">
    <citation type="submission" date="2024-02" db="EMBL/GenBank/DDBJ databases">
        <authorList>
            <person name="Chen Y."/>
            <person name="Shah S."/>
            <person name="Dougan E. K."/>
            <person name="Thang M."/>
            <person name="Chan C."/>
        </authorList>
    </citation>
    <scope>NUCLEOTIDE SEQUENCE [LARGE SCALE GENOMIC DNA]</scope>
</reference>
<evidence type="ECO:0008006" key="3">
    <source>
        <dbReference type="Google" id="ProtNLM"/>
    </source>
</evidence>
<evidence type="ECO:0000313" key="1">
    <source>
        <dbReference type="EMBL" id="CAK9012814.1"/>
    </source>
</evidence>
<accession>A0ABP0JEM2</accession>
<dbReference type="Gene3D" id="1.25.40.10">
    <property type="entry name" value="Tetratricopeptide repeat domain"/>
    <property type="match status" value="1"/>
</dbReference>